<protein>
    <submittedName>
        <fullName evidence="2">Uncharacterized protein</fullName>
    </submittedName>
</protein>
<dbReference type="AlphaFoldDB" id="A0A8B6MA74"/>
<evidence type="ECO:0000313" key="3">
    <source>
        <dbReference type="Proteomes" id="UP000485880"/>
    </source>
</evidence>
<sequence>MGARLSSSAASVGTIAISSVIALRFDLAGPQKPAGRETPKHFVASDAPIPGGRSKLC</sequence>
<comment type="caution">
    <text evidence="2">The sequence shown here is derived from an EMBL/GenBank/DDBJ whole genome shotgun (WGS) entry which is preliminary data.</text>
</comment>
<name>A0A8B6MA74_METTU</name>
<accession>A0A8B6MA74</accession>
<feature type="region of interest" description="Disordered" evidence="1">
    <location>
        <begin position="30"/>
        <end position="57"/>
    </location>
</feature>
<dbReference type="Proteomes" id="UP000485880">
    <property type="component" value="Unassembled WGS sequence"/>
</dbReference>
<evidence type="ECO:0000313" key="2">
    <source>
        <dbReference type="EMBL" id="VTZ51641.1"/>
    </source>
</evidence>
<dbReference type="EMBL" id="CABFMQ020000101">
    <property type="protein sequence ID" value="VTZ51641.1"/>
    <property type="molecule type" value="Genomic_DNA"/>
</dbReference>
<evidence type="ECO:0000256" key="1">
    <source>
        <dbReference type="SAM" id="MobiDB-lite"/>
    </source>
</evidence>
<proteinExistence type="predicted"/>
<organism evidence="2 3">
    <name type="scientific">Methylocella tundrae</name>
    <dbReference type="NCBI Taxonomy" id="227605"/>
    <lineage>
        <taxon>Bacteria</taxon>
        <taxon>Pseudomonadati</taxon>
        <taxon>Pseudomonadota</taxon>
        <taxon>Alphaproteobacteria</taxon>
        <taxon>Hyphomicrobiales</taxon>
        <taxon>Beijerinckiaceae</taxon>
        <taxon>Methylocella</taxon>
    </lineage>
</organism>
<keyword evidence="3" id="KW-1185">Reference proteome</keyword>
<gene>
    <name evidence="2" type="ORF">MPC4_420006</name>
</gene>
<reference evidence="2 3" key="1">
    <citation type="submission" date="2019-05" db="EMBL/GenBank/DDBJ databases">
        <authorList>
            <person name="Farhan Ul Haque M."/>
        </authorList>
    </citation>
    <scope>NUCLEOTIDE SEQUENCE [LARGE SCALE GENOMIC DNA]</scope>
    <source>
        <strain evidence="2">2</strain>
    </source>
</reference>